<name>A0A8S5SJA7_9CAUD</name>
<accession>A0A8S5SJA7</accession>
<proteinExistence type="predicted"/>
<dbReference type="EMBL" id="BK032610">
    <property type="protein sequence ID" value="DAF51117.1"/>
    <property type="molecule type" value="Genomic_DNA"/>
</dbReference>
<organism evidence="1">
    <name type="scientific">Siphoviridae sp. ct4Uy2</name>
    <dbReference type="NCBI Taxonomy" id="2827777"/>
    <lineage>
        <taxon>Viruses</taxon>
        <taxon>Duplodnaviria</taxon>
        <taxon>Heunggongvirae</taxon>
        <taxon>Uroviricota</taxon>
        <taxon>Caudoviricetes</taxon>
    </lineage>
</organism>
<protein>
    <submittedName>
        <fullName evidence="1">Uncharacterized protein</fullName>
    </submittedName>
</protein>
<evidence type="ECO:0000313" key="1">
    <source>
        <dbReference type="EMBL" id="DAF51117.1"/>
    </source>
</evidence>
<sequence length="48" mass="5226">MIVIISNHMILLEPLKTGKTVTTIFQIVTVSIGINLKCQTEAPTQLSS</sequence>
<reference evidence="1" key="1">
    <citation type="journal article" date="2021" name="Proc. Natl. Acad. Sci. U.S.A.">
        <title>A Catalog of Tens of Thousands of Viruses from Human Metagenomes Reveals Hidden Associations with Chronic Diseases.</title>
        <authorList>
            <person name="Tisza M.J."/>
            <person name="Buck C.B."/>
        </authorList>
    </citation>
    <scope>NUCLEOTIDE SEQUENCE</scope>
    <source>
        <strain evidence="1">Ct4Uy2</strain>
    </source>
</reference>